<reference evidence="1" key="1">
    <citation type="submission" date="2023-12" db="EMBL/GenBank/DDBJ databases">
        <title>Genome assembly of Anisodus tanguticus.</title>
        <authorList>
            <person name="Wang Y.-J."/>
        </authorList>
    </citation>
    <scope>NUCLEOTIDE SEQUENCE</scope>
    <source>
        <strain evidence="1">KB-2021</strain>
        <tissue evidence="1">Leaf</tissue>
    </source>
</reference>
<dbReference type="Proteomes" id="UP001291623">
    <property type="component" value="Unassembled WGS sequence"/>
</dbReference>
<sequence>MVKVKHCSYSTLMELESLSKLTVLTLFLYSGDVMYNNLGLSSKLTRYYLKVGEEGISYVDSSVMDKYNRIMNLEITESIPLGDWIRCLLRKSEFVHSSRNGSKNVLTELLLDGFQNVKDLRLNFCDSLTCLLKIHCQNIISFPQLEGLLSGSSSKLVDSTDGKMVQAIKFPNLYHLEFLNLECFTHFCSDTVEGIEFPRLRLMRLQYLNKFQNFWPTANNSITDSNPLFDEKVCFYCSTCDIS</sequence>
<comment type="caution">
    <text evidence="1">The sequence shown here is derived from an EMBL/GenBank/DDBJ whole genome shotgun (WGS) entry which is preliminary data.</text>
</comment>
<gene>
    <name evidence="1" type="ORF">RND71_032613</name>
</gene>
<evidence type="ECO:0000313" key="1">
    <source>
        <dbReference type="EMBL" id="KAK4346274.1"/>
    </source>
</evidence>
<accession>A0AAE1R678</accession>
<dbReference type="EMBL" id="JAVYJV010000018">
    <property type="protein sequence ID" value="KAK4346274.1"/>
    <property type="molecule type" value="Genomic_DNA"/>
</dbReference>
<proteinExistence type="predicted"/>
<name>A0AAE1R678_9SOLA</name>
<organism evidence="1 2">
    <name type="scientific">Anisodus tanguticus</name>
    <dbReference type="NCBI Taxonomy" id="243964"/>
    <lineage>
        <taxon>Eukaryota</taxon>
        <taxon>Viridiplantae</taxon>
        <taxon>Streptophyta</taxon>
        <taxon>Embryophyta</taxon>
        <taxon>Tracheophyta</taxon>
        <taxon>Spermatophyta</taxon>
        <taxon>Magnoliopsida</taxon>
        <taxon>eudicotyledons</taxon>
        <taxon>Gunneridae</taxon>
        <taxon>Pentapetalae</taxon>
        <taxon>asterids</taxon>
        <taxon>lamiids</taxon>
        <taxon>Solanales</taxon>
        <taxon>Solanaceae</taxon>
        <taxon>Solanoideae</taxon>
        <taxon>Hyoscyameae</taxon>
        <taxon>Anisodus</taxon>
    </lineage>
</organism>
<dbReference type="AlphaFoldDB" id="A0AAE1R678"/>
<protein>
    <submittedName>
        <fullName evidence="1">Uncharacterized protein</fullName>
    </submittedName>
</protein>
<evidence type="ECO:0000313" key="2">
    <source>
        <dbReference type="Proteomes" id="UP001291623"/>
    </source>
</evidence>
<keyword evidence="2" id="KW-1185">Reference proteome</keyword>